<keyword evidence="2" id="KW-0052">Apoplast</keyword>
<feature type="signal peptide" evidence="6">
    <location>
        <begin position="1"/>
        <end position="24"/>
    </location>
</feature>
<dbReference type="InterPro" id="IPR006766">
    <property type="entry name" value="EXORDIUM-like"/>
</dbReference>
<keyword evidence="4 6" id="KW-0732">Signal</keyword>
<dbReference type="PANTHER" id="PTHR31279:SF13">
    <property type="entry name" value="PROTEIN EXORDIUM-LIKE 6"/>
    <property type="match status" value="1"/>
</dbReference>
<evidence type="ECO:0000313" key="8">
    <source>
        <dbReference type="Proteomes" id="UP001227230"/>
    </source>
</evidence>
<organism evidence="7 8">
    <name type="scientific">Vitis vinifera</name>
    <name type="common">Grape</name>
    <dbReference type="NCBI Taxonomy" id="29760"/>
    <lineage>
        <taxon>Eukaryota</taxon>
        <taxon>Viridiplantae</taxon>
        <taxon>Streptophyta</taxon>
        <taxon>Embryophyta</taxon>
        <taxon>Tracheophyta</taxon>
        <taxon>Spermatophyta</taxon>
        <taxon>Magnoliopsida</taxon>
        <taxon>eudicotyledons</taxon>
        <taxon>Gunneridae</taxon>
        <taxon>Pentapetalae</taxon>
        <taxon>rosids</taxon>
        <taxon>Vitales</taxon>
        <taxon>Vitaceae</taxon>
        <taxon>Viteae</taxon>
        <taxon>Vitis</taxon>
    </lineage>
</organism>
<name>A0ABY9DFI4_VITVI</name>
<dbReference type="Proteomes" id="UP001227230">
    <property type="component" value="Chromosome 16"/>
</dbReference>
<proteinExistence type="inferred from homology"/>
<comment type="similarity">
    <text evidence="5">Belongs to the EXORDIUM family.</text>
</comment>
<protein>
    <recommendedName>
        <fullName evidence="9">Protein EXORDIUM-like 2</fullName>
    </recommendedName>
</protein>
<dbReference type="PANTHER" id="PTHR31279">
    <property type="entry name" value="PROTEIN EXORDIUM-LIKE 5"/>
    <property type="match status" value="1"/>
</dbReference>
<evidence type="ECO:0000256" key="2">
    <source>
        <dbReference type="ARBA" id="ARBA00022523"/>
    </source>
</evidence>
<evidence type="ECO:0000256" key="5">
    <source>
        <dbReference type="ARBA" id="ARBA00023591"/>
    </source>
</evidence>
<evidence type="ECO:0000256" key="6">
    <source>
        <dbReference type="SAM" id="SignalP"/>
    </source>
</evidence>
<reference evidence="7 8" key="1">
    <citation type="journal article" date="2023" name="Hortic Res">
        <title>The complete reference genome for grapevine (Vitis vinifera L.) genetics and breeding.</title>
        <authorList>
            <person name="Shi X."/>
            <person name="Cao S."/>
            <person name="Wang X."/>
            <person name="Huang S."/>
            <person name="Wang Y."/>
            <person name="Liu Z."/>
            <person name="Liu W."/>
            <person name="Leng X."/>
            <person name="Peng Y."/>
            <person name="Wang N."/>
            <person name="Wang Y."/>
            <person name="Ma Z."/>
            <person name="Xu X."/>
            <person name="Zhang F."/>
            <person name="Xue H."/>
            <person name="Zhong H."/>
            <person name="Wang Y."/>
            <person name="Zhang K."/>
            <person name="Velt A."/>
            <person name="Avia K."/>
            <person name="Holtgrawe D."/>
            <person name="Grimplet J."/>
            <person name="Matus J.T."/>
            <person name="Ware D."/>
            <person name="Wu X."/>
            <person name="Wang H."/>
            <person name="Liu C."/>
            <person name="Fang Y."/>
            <person name="Rustenholz C."/>
            <person name="Cheng Z."/>
            <person name="Xiao H."/>
            <person name="Zhou Y."/>
        </authorList>
    </citation>
    <scope>NUCLEOTIDE SEQUENCE [LARGE SCALE GENOMIC DNA]</scope>
    <source>
        <strain evidence="8">cv. Pinot noir / PN40024</strain>
        <tissue evidence="7">Leaf</tissue>
    </source>
</reference>
<evidence type="ECO:0008006" key="9">
    <source>
        <dbReference type="Google" id="ProtNLM"/>
    </source>
</evidence>
<evidence type="ECO:0000256" key="3">
    <source>
        <dbReference type="ARBA" id="ARBA00022525"/>
    </source>
</evidence>
<feature type="chain" id="PRO_5045112085" description="Protein EXORDIUM-like 2" evidence="6">
    <location>
        <begin position="25"/>
        <end position="302"/>
    </location>
</feature>
<evidence type="ECO:0000256" key="1">
    <source>
        <dbReference type="ARBA" id="ARBA00004271"/>
    </source>
</evidence>
<gene>
    <name evidence="7" type="ORF">VitviT2T_024100</name>
</gene>
<keyword evidence="3" id="KW-0964">Secreted</keyword>
<evidence type="ECO:0000256" key="4">
    <source>
        <dbReference type="ARBA" id="ARBA00022729"/>
    </source>
</evidence>
<dbReference type="Pfam" id="PF04674">
    <property type="entry name" value="Phi_1"/>
    <property type="match status" value="1"/>
</dbReference>
<accession>A0ABY9DFI4</accession>
<evidence type="ECO:0000313" key="7">
    <source>
        <dbReference type="EMBL" id="WKA06185.1"/>
    </source>
</evidence>
<dbReference type="EMBL" id="CP126663">
    <property type="protein sequence ID" value="WKA06185.1"/>
    <property type="molecule type" value="Genomic_DNA"/>
</dbReference>
<keyword evidence="8" id="KW-1185">Reference proteome</keyword>
<comment type="subcellular location">
    <subcellularLocation>
        <location evidence="1">Secreted</location>
        <location evidence="1">Extracellular space</location>
        <location evidence="1">Apoplast</location>
    </subcellularLocation>
</comment>
<sequence>MASSSPISISFLLLLLLLLPSASSDPQLSFHGGLLLTGNVNLSLIWYGRFGRIQKSVLRSFIKSLNNNFNTNLEPPVSEWWQMVESYQSAANDKLFTVPKIRVRVVRQVTDVSYSIGKVITKDFLSGLVSKATNGDSNTVAVVFTSREVTVQGLCMGKCSEHGVIGPSNQLYMIVGNPETECPGSCAWPFHRPDYGPQGVTLQPPNGNVGADSMVISFASALAGLVTNPYNDGFYDGPESDPKEASTICHGIFGSGAFPGYTGKVRVNPSNGGCFNAHGIKGKKFLLPALWDPKTSSCWTTM</sequence>